<gene>
    <name evidence="8" type="ORF">EVOR1521_LOCUS28930</name>
</gene>
<evidence type="ECO:0000256" key="3">
    <source>
        <dbReference type="ARBA" id="ARBA00022723"/>
    </source>
</evidence>
<dbReference type="SMART" id="SM00947">
    <property type="entry name" value="Pro_CA"/>
    <property type="match status" value="2"/>
</dbReference>
<feature type="binding site" evidence="7">
    <location>
        <position position="413"/>
    </location>
    <ligand>
        <name>Zn(2+)</name>
        <dbReference type="ChEBI" id="CHEBI:29105"/>
    </ligand>
</feature>
<dbReference type="Gene3D" id="3.40.1050.10">
    <property type="entry name" value="Carbonic anhydrase"/>
    <property type="match status" value="2"/>
</dbReference>
<name>A0AA36JK94_9DINO</name>
<comment type="catalytic activity">
    <reaction evidence="6">
        <text>hydrogencarbonate + H(+) = CO2 + H2O</text>
        <dbReference type="Rhea" id="RHEA:10748"/>
        <dbReference type="ChEBI" id="CHEBI:15377"/>
        <dbReference type="ChEBI" id="CHEBI:15378"/>
        <dbReference type="ChEBI" id="CHEBI:16526"/>
        <dbReference type="ChEBI" id="CHEBI:17544"/>
        <dbReference type="EC" id="4.2.1.1"/>
    </reaction>
</comment>
<dbReference type="SUPFAM" id="SSF53056">
    <property type="entry name" value="beta-carbonic anhydrase, cab"/>
    <property type="match status" value="2"/>
</dbReference>
<comment type="caution">
    <text evidence="8">The sequence shown here is derived from an EMBL/GenBank/DDBJ whole genome shotgun (WGS) entry which is preliminary data.</text>
</comment>
<dbReference type="PANTHER" id="PTHR11002:SF76">
    <property type="entry name" value="CARBONIC ANHYDRASE"/>
    <property type="match status" value="1"/>
</dbReference>
<keyword evidence="3 7" id="KW-0479">Metal-binding</keyword>
<accession>A0AA36JK94</accession>
<dbReference type="GO" id="GO:0004089">
    <property type="term" value="F:carbonate dehydratase activity"/>
    <property type="evidence" value="ECO:0007669"/>
    <property type="project" value="UniProtKB-EC"/>
</dbReference>
<evidence type="ECO:0000256" key="5">
    <source>
        <dbReference type="ARBA" id="ARBA00023239"/>
    </source>
</evidence>
<dbReference type="PANTHER" id="PTHR11002">
    <property type="entry name" value="CARBONIC ANHYDRASE"/>
    <property type="match status" value="1"/>
</dbReference>
<evidence type="ECO:0000256" key="2">
    <source>
        <dbReference type="ARBA" id="ARBA00012925"/>
    </source>
</evidence>
<evidence type="ECO:0000313" key="8">
    <source>
        <dbReference type="EMBL" id="CAJ1407157.1"/>
    </source>
</evidence>
<feature type="binding site" evidence="7">
    <location>
        <position position="357"/>
    </location>
    <ligand>
        <name>Zn(2+)</name>
        <dbReference type="ChEBI" id="CHEBI:29105"/>
    </ligand>
</feature>
<keyword evidence="5" id="KW-0456">Lyase</keyword>
<evidence type="ECO:0000256" key="4">
    <source>
        <dbReference type="ARBA" id="ARBA00022833"/>
    </source>
</evidence>
<keyword evidence="4 7" id="KW-0862">Zinc</keyword>
<feature type="binding site" evidence="7">
    <location>
        <position position="416"/>
    </location>
    <ligand>
        <name>Zn(2+)</name>
        <dbReference type="ChEBI" id="CHEBI:29105"/>
    </ligand>
</feature>
<dbReference type="EC" id="4.2.1.1" evidence="2"/>
<comment type="similarity">
    <text evidence="1">Belongs to the beta-class carbonic anhydrase family.</text>
</comment>
<evidence type="ECO:0000313" key="9">
    <source>
        <dbReference type="Proteomes" id="UP001178507"/>
    </source>
</evidence>
<dbReference type="InterPro" id="IPR001765">
    <property type="entry name" value="Carbonic_anhydrase"/>
</dbReference>
<protein>
    <recommendedName>
        <fullName evidence="2">carbonic anhydrase</fullName>
        <ecNumber evidence="2">4.2.1.1</ecNumber>
    </recommendedName>
</protein>
<evidence type="ECO:0000256" key="7">
    <source>
        <dbReference type="PIRSR" id="PIRSR601765-1"/>
    </source>
</evidence>
<keyword evidence="9" id="KW-1185">Reference proteome</keyword>
<feature type="binding site" evidence="7">
    <location>
        <position position="359"/>
    </location>
    <ligand>
        <name>Zn(2+)</name>
        <dbReference type="ChEBI" id="CHEBI:29105"/>
    </ligand>
</feature>
<evidence type="ECO:0000256" key="6">
    <source>
        <dbReference type="ARBA" id="ARBA00048348"/>
    </source>
</evidence>
<proteinExistence type="inferred from homology"/>
<comment type="cofactor">
    <cofactor evidence="7">
        <name>Zn(2+)</name>
        <dbReference type="ChEBI" id="CHEBI:29105"/>
    </cofactor>
    <text evidence="7">Binds 1 zinc ion per subunit.</text>
</comment>
<dbReference type="GO" id="GO:0008270">
    <property type="term" value="F:zinc ion binding"/>
    <property type="evidence" value="ECO:0007669"/>
    <property type="project" value="InterPro"/>
</dbReference>
<dbReference type="EMBL" id="CAUJNA010003660">
    <property type="protein sequence ID" value="CAJ1407157.1"/>
    <property type="molecule type" value="Genomic_DNA"/>
</dbReference>
<dbReference type="Pfam" id="PF00484">
    <property type="entry name" value="Pro_CA"/>
    <property type="match status" value="2"/>
</dbReference>
<dbReference type="Proteomes" id="UP001178507">
    <property type="component" value="Unassembled WGS sequence"/>
</dbReference>
<dbReference type="InterPro" id="IPR036874">
    <property type="entry name" value="Carbonic_anhydrase_sf"/>
</dbReference>
<reference evidence="8" key="1">
    <citation type="submission" date="2023-08" db="EMBL/GenBank/DDBJ databases">
        <authorList>
            <person name="Chen Y."/>
            <person name="Shah S."/>
            <person name="Dougan E. K."/>
            <person name="Thang M."/>
            <person name="Chan C."/>
        </authorList>
    </citation>
    <scope>NUCLEOTIDE SEQUENCE</scope>
</reference>
<evidence type="ECO:0000256" key="1">
    <source>
        <dbReference type="ARBA" id="ARBA00006217"/>
    </source>
</evidence>
<dbReference type="AlphaFoldDB" id="A0AA36JK94"/>
<sequence>MIFYWLSSMSRRRFGSQLAALFLSKVMAWLFSAFSREKRQDRGGEAYESDTSSGVCAESTSNTSWEVSMLDSREAPMPPEDALLLLQDGNARFVKGTPMAVRTNDAARRNKVDLEQPPHAAIVGCSDCCALETIFDSLPGDIYAFKNAGNTLTHASGSMVASLEFCVDLGCRLILVLGHSPCIALEDATKAYFQRHSCGDSALNNLLYDLGEAVQETIADTSADAAEVALRAVPGLCEVNVFHTADLLLKFSRAIREKVSGGELQVQGAVFDSKTGKVEFLGRSPREAEILKSDAPAPVWPDAVDDEMPAPECQSLRLAPEEALSRLRDGNLRFVDGAVWQQDLCPAAQHHCAVLACADARVPVDVIFNAAPGEIFVMKNAGNTCTHSAGSIMSSLEFSVTKLGVRLVLILGHTPCTAMTVCCKQAHAAHDEDVELEQPLMQSLSAAASQAEHELGEGSSPEEISKHAVKLNVFHVIESIFATSQILRSLAKNSTLQVQGGLYHMETGNVEFLGRLPHEEQVLE</sequence>
<organism evidence="8 9">
    <name type="scientific">Effrenium voratum</name>
    <dbReference type="NCBI Taxonomy" id="2562239"/>
    <lineage>
        <taxon>Eukaryota</taxon>
        <taxon>Sar</taxon>
        <taxon>Alveolata</taxon>
        <taxon>Dinophyceae</taxon>
        <taxon>Suessiales</taxon>
        <taxon>Symbiodiniaceae</taxon>
        <taxon>Effrenium</taxon>
    </lineage>
</organism>